<feature type="region of interest" description="Disordered" evidence="1">
    <location>
        <begin position="24"/>
        <end position="137"/>
    </location>
</feature>
<dbReference type="Proteomes" id="UP000887226">
    <property type="component" value="Unassembled WGS sequence"/>
</dbReference>
<feature type="compositionally biased region" description="Polar residues" evidence="1">
    <location>
        <begin position="120"/>
        <end position="132"/>
    </location>
</feature>
<gene>
    <name evidence="2" type="ORF">BJ878DRAFT_576493</name>
</gene>
<feature type="compositionally biased region" description="Pro residues" evidence="1">
    <location>
        <begin position="622"/>
        <end position="634"/>
    </location>
</feature>
<reference evidence="2" key="1">
    <citation type="journal article" date="2021" name="IMA Fungus">
        <title>Genomic characterization of three marine fungi, including Emericellopsis atlantica sp. nov. with signatures of a generalist lifestyle and marine biomass degradation.</title>
        <authorList>
            <person name="Hagestad O.C."/>
            <person name="Hou L."/>
            <person name="Andersen J.H."/>
            <person name="Hansen E.H."/>
            <person name="Altermark B."/>
            <person name="Li C."/>
            <person name="Kuhnert E."/>
            <person name="Cox R.J."/>
            <person name="Crous P.W."/>
            <person name="Spatafora J.W."/>
            <person name="Lail K."/>
            <person name="Amirebrahimi M."/>
            <person name="Lipzen A."/>
            <person name="Pangilinan J."/>
            <person name="Andreopoulos W."/>
            <person name="Hayes R.D."/>
            <person name="Ng V."/>
            <person name="Grigoriev I.V."/>
            <person name="Jackson S.A."/>
            <person name="Sutton T.D.S."/>
            <person name="Dobson A.D.W."/>
            <person name="Rama T."/>
        </authorList>
    </citation>
    <scope>NUCLEOTIDE SEQUENCE</scope>
    <source>
        <strain evidence="2">TRa3180A</strain>
    </source>
</reference>
<protein>
    <submittedName>
        <fullName evidence="2">Uncharacterized protein</fullName>
    </submittedName>
</protein>
<feature type="compositionally biased region" description="Low complexity" evidence="1">
    <location>
        <begin position="764"/>
        <end position="777"/>
    </location>
</feature>
<feature type="compositionally biased region" description="Polar residues" evidence="1">
    <location>
        <begin position="641"/>
        <end position="667"/>
    </location>
</feature>
<dbReference type="AlphaFoldDB" id="A0A9P7Z192"/>
<accession>A0A9P7Z192</accession>
<feature type="compositionally biased region" description="Polar residues" evidence="1">
    <location>
        <begin position="548"/>
        <end position="560"/>
    </location>
</feature>
<feature type="compositionally biased region" description="Low complexity" evidence="1">
    <location>
        <begin position="71"/>
        <end position="83"/>
    </location>
</feature>
<feature type="compositionally biased region" description="Basic and acidic residues" evidence="1">
    <location>
        <begin position="1155"/>
        <end position="1171"/>
    </location>
</feature>
<feature type="compositionally biased region" description="Polar residues" evidence="1">
    <location>
        <begin position="175"/>
        <end position="201"/>
    </location>
</feature>
<feature type="compositionally biased region" description="Polar residues" evidence="1">
    <location>
        <begin position="151"/>
        <end position="163"/>
    </location>
</feature>
<evidence type="ECO:0000313" key="3">
    <source>
        <dbReference type="Proteomes" id="UP000887226"/>
    </source>
</evidence>
<evidence type="ECO:0000313" key="2">
    <source>
        <dbReference type="EMBL" id="KAG9243520.1"/>
    </source>
</evidence>
<feature type="compositionally biased region" description="Polar residues" evidence="1">
    <location>
        <begin position="84"/>
        <end position="112"/>
    </location>
</feature>
<feature type="compositionally biased region" description="Basic and acidic residues" evidence="1">
    <location>
        <begin position="164"/>
        <end position="174"/>
    </location>
</feature>
<feature type="region of interest" description="Disordered" evidence="1">
    <location>
        <begin position="616"/>
        <end position="667"/>
    </location>
</feature>
<feature type="compositionally biased region" description="Polar residues" evidence="1">
    <location>
        <begin position="750"/>
        <end position="763"/>
    </location>
</feature>
<proteinExistence type="predicted"/>
<sequence length="1211" mass="134018">MDSERAGMVPLRGHPDFMCQRSATIDQERFPASPTRIPVLPLSIQDSQAHSYSNEGMYPSNAGSVPRMRQSASSSTFHGSQSSFTASTRESSTPSSPADTQFAGSSHSSFPSPTRRPSLPSMSRSGSQSMPCNNRGHLVSSAWVPPIKLVSQPQPRAPANSSVRRFEEPPHEPSTRASDLSSCQTLGSYSRRPSNANTTEDSIPWLSKATMGSDLNAGRYPDIASTREYSRSKLSRVAPLSDFDDDDQQLDTFYGQSYNDSNAILQAHYDGYQIHEPAGPRSRIISRATSQAPLRDDEPTQRRYIDNYHGMSHSRSQAHLRDSEQAHVGYTDDYHGVSNSRSQAYFRNNEHNQQKYVDNFREVSHSRSHAHLRGNQYSQPACPEDCYREPSFGFQACLPRNQLMQQAYPNPYHMSNSVTSRDYAAAGHNPEPAYASQPELMPRPLNTAMHRGYLPSRSTPPSSVIEEPVCEVKPAKEESRIGSVLQEDLYMKAHLQAPAQPASRSYSPIAQRPESYYGEPPALPSRSRLRIAAGDSAEPESRREPVQQLVNTGPAQSKPQFHQGLPTVPTRNPDCASGGHDAQPLRPKDHTAPASQSCFALAHSSELQYQSRTILSIRSPDIGPPPKEIPPPPSSRDRASNSKSASATFKEQVDPQSVLSKKTANGQNLEPKAFEKALQFPADTIAAPELTAAPLGSRSGQHDMPPTSMAPSQNLGQKHKEENPKLVIQKGASSSSRSESNEKKAWVESLSHQRTTNLRTSMPGSKQGSGSKHSQASLNSGGMQSRGRAFSERSQTAKETLQVAAAGNRGSELVEDEDTEQVEIGAELSKQLSNANMPGVTKTQRYQMLAAIFGDLNLELTTDEPEEPSTAFQKGIPRVVRYEMLQAIHPEEWIAEKDPIVNNFCCEIAKMQVPAVRKTLPICYDRYTDLKEDILGCRRTFLSKQVEHHDSIEAVTKQTLDKIKKGLLPASVLLTNASSQSVGGSVQNGYTAATEAHKWQFASSRRYLGSPSLHTGSTLTRYPTSIPRPMLSHQTVFMYEQYRGMGLELEMTLLIIQYYKLNAEAVVYKQEIKDLIWENEMKKTKARQAKTEAANAKKAAGLAEKEKKQHATLAKKEGKKAAEQARKEAKRAAELEKRQIATEYKAQMQKLKEEEKAAKRDWKKAKTDKTLQKSHAQITEDNAKQARANANLATHMYGDNFMIGGGREHLP</sequence>
<name>A0A9P7Z192_9HELO</name>
<feature type="compositionally biased region" description="Basic and acidic residues" evidence="1">
    <location>
        <begin position="1103"/>
        <end position="1131"/>
    </location>
</feature>
<dbReference type="EMBL" id="MU253970">
    <property type="protein sequence ID" value="KAG9243520.1"/>
    <property type="molecule type" value="Genomic_DNA"/>
</dbReference>
<feature type="region of interest" description="Disordered" evidence="1">
    <location>
        <begin position="1155"/>
        <end position="1182"/>
    </location>
</feature>
<comment type="caution">
    <text evidence="2">The sequence shown here is derived from an EMBL/GenBank/DDBJ whole genome shotgun (WGS) entry which is preliminary data.</text>
</comment>
<keyword evidence="3" id="KW-1185">Reference proteome</keyword>
<feature type="region of interest" description="Disordered" evidence="1">
    <location>
        <begin position="498"/>
        <end position="594"/>
    </location>
</feature>
<dbReference type="CDD" id="cd06503">
    <property type="entry name" value="ATP-synt_Fo_b"/>
    <property type="match status" value="1"/>
</dbReference>
<feature type="region of interest" description="Disordered" evidence="1">
    <location>
        <begin position="1097"/>
        <end position="1131"/>
    </location>
</feature>
<evidence type="ECO:0000256" key="1">
    <source>
        <dbReference type="SAM" id="MobiDB-lite"/>
    </source>
</evidence>
<organism evidence="2 3">
    <name type="scientific">Calycina marina</name>
    <dbReference type="NCBI Taxonomy" id="1763456"/>
    <lineage>
        <taxon>Eukaryota</taxon>
        <taxon>Fungi</taxon>
        <taxon>Dikarya</taxon>
        <taxon>Ascomycota</taxon>
        <taxon>Pezizomycotina</taxon>
        <taxon>Leotiomycetes</taxon>
        <taxon>Helotiales</taxon>
        <taxon>Pezizellaceae</taxon>
        <taxon>Calycina</taxon>
    </lineage>
</organism>
<feature type="region of interest" description="Disordered" evidence="1">
    <location>
        <begin position="151"/>
        <end position="203"/>
    </location>
</feature>
<feature type="region of interest" description="Disordered" evidence="1">
    <location>
        <begin position="694"/>
        <end position="819"/>
    </location>
</feature>
<feature type="compositionally biased region" description="Polar residues" evidence="1">
    <location>
        <begin position="44"/>
        <end position="54"/>
    </location>
</feature>